<dbReference type="AlphaFoldDB" id="A0AAG5CNY0"/>
<evidence type="ECO:0000313" key="3">
    <source>
        <dbReference type="Proteomes" id="UP000075880"/>
    </source>
</evidence>
<feature type="compositionally biased region" description="Polar residues" evidence="1">
    <location>
        <begin position="10"/>
        <end position="27"/>
    </location>
</feature>
<dbReference type="EnsemblMetazoa" id="ENSAATROPT000298">
    <property type="protein sequence ID" value="ENSAATROPP000283"/>
    <property type="gene ID" value="ENSAATROPG000245"/>
</dbReference>
<dbReference type="Proteomes" id="UP000075880">
    <property type="component" value="Unassembled WGS sequence"/>
</dbReference>
<accession>A0AAG5CNY0</accession>
<evidence type="ECO:0000256" key="1">
    <source>
        <dbReference type="SAM" id="MobiDB-lite"/>
    </source>
</evidence>
<protein>
    <submittedName>
        <fullName evidence="2">Uncharacterized protein</fullName>
    </submittedName>
</protein>
<name>A0AAG5CNY0_ANOAO</name>
<reference evidence="2" key="1">
    <citation type="submission" date="2024-04" db="UniProtKB">
        <authorList>
            <consortium name="EnsemblMetazoa"/>
        </authorList>
    </citation>
    <scope>IDENTIFICATION</scope>
    <source>
        <strain evidence="2">EBRO</strain>
    </source>
</reference>
<proteinExistence type="predicted"/>
<feature type="region of interest" description="Disordered" evidence="1">
    <location>
        <begin position="1"/>
        <end position="27"/>
    </location>
</feature>
<organism evidence="2 3">
    <name type="scientific">Anopheles atroparvus</name>
    <name type="common">European mosquito</name>
    <dbReference type="NCBI Taxonomy" id="41427"/>
    <lineage>
        <taxon>Eukaryota</taxon>
        <taxon>Metazoa</taxon>
        <taxon>Ecdysozoa</taxon>
        <taxon>Arthropoda</taxon>
        <taxon>Hexapoda</taxon>
        <taxon>Insecta</taxon>
        <taxon>Pterygota</taxon>
        <taxon>Neoptera</taxon>
        <taxon>Endopterygota</taxon>
        <taxon>Diptera</taxon>
        <taxon>Nematocera</taxon>
        <taxon>Culicoidea</taxon>
        <taxon>Culicidae</taxon>
        <taxon>Anophelinae</taxon>
        <taxon>Anopheles</taxon>
    </lineage>
</organism>
<keyword evidence="3" id="KW-1185">Reference proteome</keyword>
<evidence type="ECO:0000313" key="2">
    <source>
        <dbReference type="EnsemblMetazoa" id="ENSAATROPP000283"/>
    </source>
</evidence>
<sequence length="74" mass="8237">LAQATRRPTRQSVRARQQQNKQKTYAPSGSRCVTVAKLVAAHVSPEPRLSCIEPFHSRTKPTVSYDCEVDVNDA</sequence>